<organism evidence="17 19">
    <name type="scientific">Providencia vermicola</name>
    <dbReference type="NCBI Taxonomy" id="333965"/>
    <lineage>
        <taxon>Bacteria</taxon>
        <taxon>Pseudomonadati</taxon>
        <taxon>Pseudomonadota</taxon>
        <taxon>Gammaproteobacteria</taxon>
        <taxon>Enterobacterales</taxon>
        <taxon>Morganellaceae</taxon>
        <taxon>Providencia</taxon>
    </lineage>
</organism>
<accession>A0AAX3RYK2</accession>
<dbReference type="SUPFAM" id="SSF63380">
    <property type="entry name" value="Riboflavin synthase domain-like"/>
    <property type="match status" value="1"/>
</dbReference>
<dbReference type="InterPro" id="IPR029758">
    <property type="entry name" value="CysJ_Proteobact"/>
</dbReference>
<feature type="binding site" evidence="11 13">
    <location>
        <position position="324"/>
    </location>
    <ligand>
        <name>FAD</name>
        <dbReference type="ChEBI" id="CHEBI:57692"/>
    </ligand>
</feature>
<protein>
    <recommendedName>
        <fullName evidence="11 12">Sulfite reductase [NADPH] flavoprotein alpha-component</fullName>
        <shortName evidence="11 12">SiR-FP</shortName>
        <ecNumber evidence="11 12">1.8.1.2</ecNumber>
    </recommendedName>
</protein>
<dbReference type="PROSITE" id="PS51384">
    <property type="entry name" value="FAD_FR"/>
    <property type="match status" value="1"/>
</dbReference>
<feature type="binding site" evidence="11 13">
    <location>
        <begin position="153"/>
        <end position="162"/>
    </location>
    <ligand>
        <name>FMN</name>
        <dbReference type="ChEBI" id="CHEBI:58210"/>
    </ligand>
</feature>
<keyword evidence="6 11" id="KW-0521">NADP</keyword>
<dbReference type="GO" id="GO:0000103">
    <property type="term" value="P:sulfate assimilation"/>
    <property type="evidence" value="ECO:0007669"/>
    <property type="project" value="UniProtKB-UniRule"/>
</dbReference>
<feature type="binding site" evidence="11 13">
    <location>
        <position position="412"/>
    </location>
    <ligand>
        <name>FAD</name>
        <dbReference type="ChEBI" id="CHEBI:57692"/>
    </ligand>
</feature>
<keyword evidence="3 11" id="KW-0285">Flavoprotein</keyword>
<dbReference type="InterPro" id="IPR001433">
    <property type="entry name" value="OxRdtase_FAD/NAD-bd"/>
</dbReference>
<dbReference type="CDD" id="cd06199">
    <property type="entry name" value="SiR"/>
    <property type="match status" value="1"/>
</dbReference>
<keyword evidence="4 11" id="KW-0288">FMN</keyword>
<dbReference type="PIRSF" id="PIRSF000207">
    <property type="entry name" value="SiR-FP_CysJ"/>
    <property type="match status" value="1"/>
</dbReference>
<keyword evidence="5 11" id="KW-0274">FAD</keyword>
<comment type="similarity">
    <text evidence="11">In the N-terminal section; belongs to the flavodoxin family.</text>
</comment>
<feature type="binding site" evidence="11 13">
    <location>
        <begin position="117"/>
        <end position="120"/>
    </location>
    <ligand>
        <name>FMN</name>
        <dbReference type="ChEBI" id="CHEBI:58210"/>
    </ligand>
</feature>
<dbReference type="RefSeq" id="WP_251463686.1">
    <property type="nucleotide sequence ID" value="NZ_CP097327.1"/>
</dbReference>
<evidence type="ECO:0000256" key="8">
    <source>
        <dbReference type="ARBA" id="ARBA00023002"/>
    </source>
</evidence>
<comment type="similarity">
    <text evidence="11">Belongs to the NADPH-dependent sulphite reductase flavoprotein subunit CysJ family.</text>
</comment>
<dbReference type="InterPro" id="IPR001094">
    <property type="entry name" value="Flavdoxin-like"/>
</dbReference>
<dbReference type="PROSITE" id="PS50902">
    <property type="entry name" value="FLAVODOXIN_LIKE"/>
    <property type="match status" value="1"/>
</dbReference>
<dbReference type="PANTHER" id="PTHR19384:SF128">
    <property type="entry name" value="NADPH OXIDOREDUCTASE A"/>
    <property type="match status" value="1"/>
</dbReference>
<evidence type="ECO:0000256" key="2">
    <source>
        <dbReference type="ARBA" id="ARBA00022605"/>
    </source>
</evidence>
<evidence type="ECO:0000313" key="17">
    <source>
        <dbReference type="EMBL" id="WFC07719.1"/>
    </source>
</evidence>
<dbReference type="InterPro" id="IPR010199">
    <property type="entry name" value="CysJ"/>
</dbReference>
<keyword evidence="2 11" id="KW-0028">Amino-acid biosynthesis</keyword>
<evidence type="ECO:0000256" key="10">
    <source>
        <dbReference type="ARBA" id="ARBA00052219"/>
    </source>
</evidence>
<evidence type="ECO:0000313" key="19">
    <source>
        <dbReference type="Proteomes" id="UP001222403"/>
    </source>
</evidence>
<dbReference type="EMBL" id="CP116222">
    <property type="protein sequence ID" value="WFC07719.1"/>
    <property type="molecule type" value="Genomic_DNA"/>
</dbReference>
<dbReference type="GO" id="GO:0050660">
    <property type="term" value="F:flavin adenine dinucleotide binding"/>
    <property type="evidence" value="ECO:0007669"/>
    <property type="project" value="InterPro"/>
</dbReference>
<evidence type="ECO:0000256" key="4">
    <source>
        <dbReference type="ARBA" id="ARBA00022643"/>
    </source>
</evidence>
<dbReference type="Gene3D" id="3.40.50.360">
    <property type="match status" value="1"/>
</dbReference>
<feature type="binding site" evidence="11 13">
    <location>
        <begin position="388"/>
        <end position="391"/>
    </location>
    <ligand>
        <name>FAD</name>
        <dbReference type="ChEBI" id="CHEBI:57692"/>
    </ligand>
</feature>
<dbReference type="NCBIfam" id="NF008197">
    <property type="entry name" value="PRK10953.1"/>
    <property type="match status" value="1"/>
</dbReference>
<dbReference type="InterPro" id="IPR001709">
    <property type="entry name" value="Flavoprot_Pyr_Nucl_cyt_Rdtase"/>
</dbReference>
<dbReference type="GO" id="GO:0010181">
    <property type="term" value="F:FMN binding"/>
    <property type="evidence" value="ECO:0007669"/>
    <property type="project" value="InterPro"/>
</dbReference>
<comment type="pathway">
    <text evidence="11 12">Sulfur metabolism; hydrogen sulfide biosynthesis; hydrogen sulfide from sulfite (NADPH route): step 1/1.</text>
</comment>
<dbReference type="Pfam" id="PF00667">
    <property type="entry name" value="FAD_binding_1"/>
    <property type="match status" value="1"/>
</dbReference>
<evidence type="ECO:0000256" key="3">
    <source>
        <dbReference type="ARBA" id="ARBA00022630"/>
    </source>
</evidence>
<dbReference type="InterPro" id="IPR008254">
    <property type="entry name" value="Flavodoxin/NO_synth"/>
</dbReference>
<dbReference type="InterPro" id="IPR039261">
    <property type="entry name" value="FNR_nucleotide-bd"/>
</dbReference>
<dbReference type="NCBIfam" id="TIGR01931">
    <property type="entry name" value="cysJ"/>
    <property type="match status" value="1"/>
</dbReference>
<evidence type="ECO:0000256" key="9">
    <source>
        <dbReference type="ARBA" id="ARBA00023192"/>
    </source>
</evidence>
<feature type="binding site" evidence="11 13">
    <location>
        <begin position="527"/>
        <end position="531"/>
    </location>
    <ligand>
        <name>NADP(+)</name>
        <dbReference type="ChEBI" id="CHEBI:58349"/>
    </ligand>
</feature>
<reference evidence="17" key="2">
    <citation type="submission" date="2023-01" db="EMBL/GenBank/DDBJ databases">
        <title>The prevalence of carbapenem-resistant bacteria in aquaculture in China and the genetic diversity of carbapenem-resistant genes.</title>
        <authorList>
            <person name="Wen R."/>
        </authorList>
    </citation>
    <scope>NUCLEOTIDE SEQUENCE</scope>
    <source>
        <strain evidence="17">PVA41-chromosome</strain>
    </source>
</reference>
<feature type="domain" description="Flavodoxin-like" evidence="14">
    <location>
        <begin position="64"/>
        <end position="202"/>
    </location>
</feature>
<dbReference type="GO" id="GO:0004783">
    <property type="term" value="F:sulfite reductase (NADPH) activity"/>
    <property type="evidence" value="ECO:0007669"/>
    <property type="project" value="UniProtKB-UniRule"/>
</dbReference>
<feature type="binding site" evidence="11 13">
    <location>
        <position position="601"/>
    </location>
    <ligand>
        <name>FAD</name>
        <dbReference type="ChEBI" id="CHEBI:57692"/>
    </ligand>
</feature>
<keyword evidence="8 11" id="KW-0560">Oxidoreductase</keyword>
<evidence type="ECO:0000256" key="1">
    <source>
        <dbReference type="ARBA" id="ARBA00022448"/>
    </source>
</evidence>
<sequence>MTKKQSPISALPISVEQLSRLQTAVDDFSSHQLAWLSGYLWGMVNQNTVTNVPMSAEVPQDETITIISASQTGNARRLSEQLRERLISEKLNVNLVNAGDYKFKQISQEKVLVIVASTQGEGEPAEEAVALYKYLHSKKAPNLSGTVYAVFALGDSSYEKFCQAGKDFDTQLSQLGATSLLERIDADVEYQSIAEAWIEDLTQRLKERVPTQSDQQLVVTQAGSVDEIHSSPYTKTAPLTASLLVNQKITGRGSLKDVRHIEIDLGDSGLRYQPGDALGVWFDNDSALVDELIGLLWLTGDEPVQVAEQSYPLRDALIHHLELTQNTHLIVEKYANLAKDDALLGLISDKQALLHYAQTTPIVDMVRQAASQPTAQEFVDILRPITPRLYSIASSQAETEDEVHVTVGVVRYDIDGRARTGGASGFLADRLKEGDEVRIFIEHNDNFRLPADTSKPVIMIGPGTGIAPFRAFMQQRDNEQATGKNWLFFGNPHFVEDFLYQVEWQRYVKDGLLTNISLAWSRDQAQKVYVQDKLREQGEEVWRWIEDGAHIYVCGDANHMARDVEHALLDIISQYGNMDSESADEFLSELRVERRYQRDVY</sequence>
<dbReference type="InterPro" id="IPR017927">
    <property type="entry name" value="FAD-bd_FR_type"/>
</dbReference>
<dbReference type="Gene3D" id="2.40.30.10">
    <property type="entry name" value="Translation factors"/>
    <property type="match status" value="1"/>
</dbReference>
<evidence type="ECO:0000259" key="14">
    <source>
        <dbReference type="PROSITE" id="PS50902"/>
    </source>
</evidence>
<dbReference type="AlphaFoldDB" id="A0AAX3RYK2"/>
<dbReference type="GO" id="GO:0070814">
    <property type="term" value="P:hydrogen sulfide biosynthetic process"/>
    <property type="evidence" value="ECO:0007669"/>
    <property type="project" value="UniProtKB-UniRule"/>
</dbReference>
<dbReference type="EC" id="1.8.1.2" evidence="11 12"/>
<dbReference type="SUPFAM" id="SSF52343">
    <property type="entry name" value="Ferredoxin reductase-like, C-terminal NADP-linked domain"/>
    <property type="match status" value="1"/>
</dbReference>
<reference evidence="16" key="1">
    <citation type="journal article" date="2022" name="Front. Microbiol.">
        <title>Identification of a novel aminoglycoside O-nucleotidyltransferase AadA33 in Providencia vermicola.</title>
        <authorList>
            <person name="Feng C."/>
            <person name="Gao M."/>
            <person name="Jiang W."/>
            <person name="Shi W."/>
            <person name="Li A."/>
            <person name="Liu S."/>
            <person name="Zhang L."/>
            <person name="Zhang X."/>
            <person name="Li Q."/>
            <person name="Lin H."/>
            <person name="Lu J."/>
            <person name="Li K."/>
            <person name="Zhang H."/>
            <person name="Hu Y."/>
            <person name="Bao Q."/>
            <person name="Lin X."/>
        </authorList>
    </citation>
    <scope>NUCLEOTIDE SEQUENCE</scope>
    <source>
        <strain evidence="16">P13</strain>
    </source>
</reference>
<evidence type="ECO:0000256" key="6">
    <source>
        <dbReference type="ARBA" id="ARBA00022857"/>
    </source>
</evidence>
<dbReference type="InterPro" id="IPR023173">
    <property type="entry name" value="NADPH_Cyt_P450_Rdtase_alpha"/>
</dbReference>
<dbReference type="PRINTS" id="PR00369">
    <property type="entry name" value="FLAVODOXIN"/>
</dbReference>
<evidence type="ECO:0000256" key="11">
    <source>
        <dbReference type="HAMAP-Rule" id="MF_01541"/>
    </source>
</evidence>
<proteinExistence type="inferred from homology"/>
<dbReference type="GO" id="GO:0005829">
    <property type="term" value="C:cytosol"/>
    <property type="evidence" value="ECO:0007669"/>
    <property type="project" value="TreeGrafter"/>
</dbReference>
<evidence type="ECO:0000256" key="7">
    <source>
        <dbReference type="ARBA" id="ARBA00022982"/>
    </source>
</evidence>
<comment type="function">
    <text evidence="11 12">Component of the sulfite reductase complex that catalyzes the 6-electron reduction of sulfite to sulfide. This is one of several activities required for the biosynthesis of L-cysteine from sulfate. The flavoprotein component catalyzes the electron flow from NADPH -&gt; FAD -&gt; FMN to the hemoprotein component.</text>
</comment>
<dbReference type="PRINTS" id="PR00371">
    <property type="entry name" value="FPNCR"/>
</dbReference>
<comment type="subunit">
    <text evidence="11 12">Alpha(8)-beta(8). The alpha component is a flavoprotein, the beta component is a hemoprotein.</text>
</comment>
<comment type="catalytic activity">
    <reaction evidence="10 11 12">
        <text>hydrogen sulfide + 3 NADP(+) + 3 H2O = sulfite + 3 NADPH + 4 H(+)</text>
        <dbReference type="Rhea" id="RHEA:13801"/>
        <dbReference type="ChEBI" id="CHEBI:15377"/>
        <dbReference type="ChEBI" id="CHEBI:15378"/>
        <dbReference type="ChEBI" id="CHEBI:17359"/>
        <dbReference type="ChEBI" id="CHEBI:29919"/>
        <dbReference type="ChEBI" id="CHEBI:57783"/>
        <dbReference type="ChEBI" id="CHEBI:58349"/>
        <dbReference type="EC" id="1.8.1.2"/>
    </reaction>
</comment>
<dbReference type="InterPro" id="IPR017938">
    <property type="entry name" value="Riboflavin_synthase-like_b-brl"/>
</dbReference>
<dbReference type="Gene3D" id="1.20.990.10">
    <property type="entry name" value="NADPH-cytochrome p450 Reductase, Chain A, domain 3"/>
    <property type="match status" value="1"/>
</dbReference>
<evidence type="ECO:0000256" key="13">
    <source>
        <dbReference type="PIRSR" id="PIRSR000207-1"/>
    </source>
</evidence>
<feature type="domain" description="FAD-binding FR-type" evidence="15">
    <location>
        <begin position="236"/>
        <end position="450"/>
    </location>
</feature>
<dbReference type="InterPro" id="IPR029039">
    <property type="entry name" value="Flavoprotein-like_sf"/>
</dbReference>
<dbReference type="Pfam" id="PF00175">
    <property type="entry name" value="NAD_binding_1"/>
    <property type="match status" value="1"/>
</dbReference>
<dbReference type="Pfam" id="PF00258">
    <property type="entry name" value="Flavodoxin_1"/>
    <property type="match status" value="1"/>
</dbReference>
<keyword evidence="18" id="KW-1185">Reference proteome</keyword>
<comment type="cofactor">
    <cofactor evidence="11 12 13">
        <name>FMN</name>
        <dbReference type="ChEBI" id="CHEBI:58210"/>
    </cofactor>
    <text evidence="11 12 13">Binds 1 FMN per subunit.</text>
</comment>
<dbReference type="Gene3D" id="3.40.50.80">
    <property type="entry name" value="Nucleotide-binding domain of ferredoxin-NADP reductase (FNR) module"/>
    <property type="match status" value="1"/>
</dbReference>
<gene>
    <name evidence="11 17" type="primary">cysJ</name>
    <name evidence="16" type="ORF">M5J11_10140</name>
    <name evidence="17" type="ORF">PG365_04890</name>
</gene>
<dbReference type="GO" id="GO:0019344">
    <property type="term" value="P:cysteine biosynthetic process"/>
    <property type="evidence" value="ECO:0007669"/>
    <property type="project" value="UniProtKB-KW"/>
</dbReference>
<dbReference type="InterPro" id="IPR003097">
    <property type="entry name" value="CysJ-like_FAD-binding"/>
</dbReference>
<evidence type="ECO:0000313" key="16">
    <source>
        <dbReference type="EMBL" id="USB35212.1"/>
    </source>
</evidence>
<keyword evidence="9 11" id="KW-0198">Cysteine biosynthesis</keyword>
<dbReference type="PANTHER" id="PTHR19384">
    <property type="entry name" value="NITRIC OXIDE SYNTHASE-RELATED"/>
    <property type="match status" value="1"/>
</dbReference>
<dbReference type="SUPFAM" id="SSF52218">
    <property type="entry name" value="Flavoproteins"/>
    <property type="match status" value="1"/>
</dbReference>
<feature type="binding site" evidence="11 13">
    <location>
        <begin position="421"/>
        <end position="424"/>
    </location>
    <ligand>
        <name>FAD</name>
        <dbReference type="ChEBI" id="CHEBI:57692"/>
    </ligand>
</feature>
<dbReference type="EMBL" id="CP097327">
    <property type="protein sequence ID" value="USB35212.1"/>
    <property type="molecule type" value="Genomic_DNA"/>
</dbReference>
<feature type="binding site" evidence="11 13">
    <location>
        <begin position="70"/>
        <end position="75"/>
    </location>
    <ligand>
        <name>FMN</name>
        <dbReference type="ChEBI" id="CHEBI:58210"/>
    </ligand>
</feature>
<feature type="binding site" evidence="11 13">
    <location>
        <begin position="406"/>
        <end position="408"/>
    </location>
    <ligand>
        <name>FAD</name>
        <dbReference type="ChEBI" id="CHEBI:57692"/>
    </ligand>
</feature>
<dbReference type="FunFam" id="3.40.50.80:FF:000001">
    <property type="entry name" value="NADPH--cytochrome P450 reductase 1"/>
    <property type="match status" value="1"/>
</dbReference>
<feature type="binding site" evidence="11">
    <location>
        <position position="358"/>
    </location>
    <ligand>
        <name>FAD</name>
        <dbReference type="ChEBI" id="CHEBI:57692"/>
    </ligand>
</feature>
<evidence type="ECO:0000259" key="15">
    <source>
        <dbReference type="PROSITE" id="PS51384"/>
    </source>
</evidence>
<dbReference type="HAMAP" id="MF_01541">
    <property type="entry name" value="CysJ"/>
    <property type="match status" value="1"/>
</dbReference>
<dbReference type="Proteomes" id="UP001057142">
    <property type="component" value="Chromosome"/>
</dbReference>
<keyword evidence="7 11" id="KW-0249">Electron transport</keyword>
<keyword evidence="1 11" id="KW-0813">Transport</keyword>
<evidence type="ECO:0000313" key="18">
    <source>
        <dbReference type="Proteomes" id="UP001057142"/>
    </source>
</evidence>
<evidence type="ECO:0000256" key="12">
    <source>
        <dbReference type="PIRNR" id="PIRNR000207"/>
    </source>
</evidence>
<feature type="binding site" evidence="11 13">
    <location>
        <position position="563"/>
    </location>
    <ligand>
        <name>NADP(+)</name>
        <dbReference type="ChEBI" id="CHEBI:58349"/>
    </ligand>
</feature>
<evidence type="ECO:0000256" key="5">
    <source>
        <dbReference type="ARBA" id="ARBA00022827"/>
    </source>
</evidence>
<comment type="cofactor">
    <cofactor evidence="11 12 13">
        <name>FAD</name>
        <dbReference type="ChEBI" id="CHEBI:57692"/>
    </cofactor>
    <text evidence="11 12 13">Binds 1 FAD per subunit.</text>
</comment>
<comment type="similarity">
    <text evidence="11">In the C-terminal section; belongs to the flavoprotein pyridine nucleotide cytochrome reductase family.</text>
</comment>
<name>A0AAX3RYK2_9GAMM</name>
<dbReference type="Proteomes" id="UP001222403">
    <property type="component" value="Chromosome"/>
</dbReference>
<feature type="binding site" evidence="11 13">
    <location>
        <begin position="521"/>
        <end position="522"/>
    </location>
    <ligand>
        <name>NADP(+)</name>
        <dbReference type="ChEBI" id="CHEBI:58349"/>
    </ligand>
</feature>